<sequence>MQGDQRAHRTFVILWTLATAVKLLIAARLPLFVDEAFYWQEGQHLAAAYSDLPGMTAWLARLGVEGGGHHLLALRLPFLAISALLPWLIAHIATRWFGSTLGWQAGSLTLLMPLSATLGILAVPDVPMALAAVLCMDAGARLLREVDATSALELAIGLVIGALSHYRFIGVIGVGCIALLYIPQGRAVMRDPRIWMALTVGAMSWLPLLFWNIDHDEAGLRFQLVDRHPWRFQITGLWFVLIQTVLVTPLLAWAMVKVSLAGMRAGGGSRAQWRYFGLLGGVSTVAIFVLGFFSDAERISFQWPLPGYLALLVAVPVILMRWPHALRRAAWLIALLGTLGAYGYYLAVSVQSIRAHAAGEKYYPRNFAGWNHLAGAVKTRLAQMPPGTRVLAQNFKVGAELGFQLHDANVEVLRADLNDKHGRSAQLLQWGLLSDGTRAGPRLLVLSPSDQRYRDLLKRYHAICDMVGPLPPPTVVSTDHGYQRFLLFALPAQRQPGPCIAPAMAWIDTPLPDASVSGQVQVRGWAFKDGVGLSDVELLLDGRPVAHAGYGTLLDVRPYWKISTDPQHPHVGFTATLDTHALPPGTHWLGLRLHGHDGSVEDWWEQPVTIITKEPLNNSPQMRDTTHSR</sequence>
<evidence type="ECO:0000313" key="10">
    <source>
        <dbReference type="EMBL" id="PPU91099.1"/>
    </source>
</evidence>
<gene>
    <name evidence="10" type="ORF">XpopCFBP1817_15345</name>
</gene>
<evidence type="ECO:0000256" key="7">
    <source>
        <dbReference type="ARBA" id="ARBA00023136"/>
    </source>
</evidence>
<dbReference type="Proteomes" id="UP000239939">
    <property type="component" value="Unassembled WGS sequence"/>
</dbReference>
<comment type="caution">
    <text evidence="10">The sequence shown here is derived from an EMBL/GenBank/DDBJ whole genome shotgun (WGS) entry which is preliminary data.</text>
</comment>
<dbReference type="GO" id="GO:0005886">
    <property type="term" value="C:plasma membrane"/>
    <property type="evidence" value="ECO:0007669"/>
    <property type="project" value="UniProtKB-SubCell"/>
</dbReference>
<feature type="transmembrane region" description="Helical" evidence="8">
    <location>
        <begin position="275"/>
        <end position="293"/>
    </location>
</feature>
<dbReference type="GO" id="GO:0016763">
    <property type="term" value="F:pentosyltransferase activity"/>
    <property type="evidence" value="ECO:0007669"/>
    <property type="project" value="TreeGrafter"/>
</dbReference>
<evidence type="ECO:0000256" key="6">
    <source>
        <dbReference type="ARBA" id="ARBA00022989"/>
    </source>
</evidence>
<proteinExistence type="predicted"/>
<keyword evidence="2" id="KW-1003">Cell membrane</keyword>
<comment type="subcellular location">
    <subcellularLocation>
        <location evidence="1">Cell membrane</location>
        <topology evidence="1">Multi-pass membrane protein</topology>
    </subcellularLocation>
</comment>
<name>A0A2S7ELJ4_9XANT</name>
<feature type="transmembrane region" description="Helical" evidence="8">
    <location>
        <begin position="110"/>
        <end position="134"/>
    </location>
</feature>
<evidence type="ECO:0000256" key="2">
    <source>
        <dbReference type="ARBA" id="ARBA00022475"/>
    </source>
</evidence>
<organism evidence="10 11">
    <name type="scientific">Xanthomonas populi</name>
    <dbReference type="NCBI Taxonomy" id="53414"/>
    <lineage>
        <taxon>Bacteria</taxon>
        <taxon>Pseudomonadati</taxon>
        <taxon>Pseudomonadota</taxon>
        <taxon>Gammaproteobacteria</taxon>
        <taxon>Lysobacterales</taxon>
        <taxon>Lysobacteraceae</taxon>
        <taxon>Xanthomonas</taxon>
    </lineage>
</organism>
<keyword evidence="4" id="KW-0808">Transferase</keyword>
<evidence type="ECO:0000256" key="4">
    <source>
        <dbReference type="ARBA" id="ARBA00022679"/>
    </source>
</evidence>
<dbReference type="InterPro" id="IPR038731">
    <property type="entry name" value="RgtA/B/C-like"/>
</dbReference>
<reference evidence="11" key="1">
    <citation type="submission" date="2016-08" db="EMBL/GenBank/DDBJ databases">
        <authorList>
            <person name="Merda D."/>
            <person name="Briand M."/>
            <person name="Taghouti G."/>
            <person name="Carrere S."/>
            <person name="Gouzy J."/>
            <person name="Portier P."/>
            <person name="Jacques M.-A."/>
            <person name="Fischer-Le Saux M."/>
        </authorList>
    </citation>
    <scope>NUCLEOTIDE SEQUENCE [LARGE SCALE GENOMIC DNA]</scope>
    <source>
        <strain evidence="11">CFBP1817</strain>
    </source>
</reference>
<evidence type="ECO:0000313" key="11">
    <source>
        <dbReference type="Proteomes" id="UP000239939"/>
    </source>
</evidence>
<accession>A0A2S7ELJ4</accession>
<dbReference type="OrthoDB" id="7167895at2"/>
<keyword evidence="7 8" id="KW-0472">Membrane</keyword>
<keyword evidence="3" id="KW-0328">Glycosyltransferase</keyword>
<dbReference type="GO" id="GO:0009103">
    <property type="term" value="P:lipopolysaccharide biosynthetic process"/>
    <property type="evidence" value="ECO:0007669"/>
    <property type="project" value="UniProtKB-ARBA"/>
</dbReference>
<dbReference type="AlphaFoldDB" id="A0A2S7ELJ4"/>
<evidence type="ECO:0000256" key="1">
    <source>
        <dbReference type="ARBA" id="ARBA00004651"/>
    </source>
</evidence>
<protein>
    <recommendedName>
        <fullName evidence="9">Glycosyltransferase RgtA/B/C/D-like domain-containing protein</fullName>
    </recommendedName>
</protein>
<keyword evidence="6 8" id="KW-1133">Transmembrane helix</keyword>
<dbReference type="Pfam" id="PF13231">
    <property type="entry name" value="PMT_2"/>
    <property type="match status" value="1"/>
</dbReference>
<dbReference type="InterPro" id="IPR050297">
    <property type="entry name" value="LipidA_mod_glycosyltrf_83"/>
</dbReference>
<feature type="transmembrane region" description="Helical" evidence="8">
    <location>
        <begin position="154"/>
        <end position="182"/>
    </location>
</feature>
<dbReference type="PANTHER" id="PTHR33908">
    <property type="entry name" value="MANNOSYLTRANSFERASE YKCB-RELATED"/>
    <property type="match status" value="1"/>
</dbReference>
<evidence type="ECO:0000256" key="8">
    <source>
        <dbReference type="SAM" id="Phobius"/>
    </source>
</evidence>
<feature type="transmembrane region" description="Helical" evidence="8">
    <location>
        <begin position="305"/>
        <end position="322"/>
    </location>
</feature>
<feature type="transmembrane region" description="Helical" evidence="8">
    <location>
        <begin position="12"/>
        <end position="33"/>
    </location>
</feature>
<keyword evidence="5 8" id="KW-0812">Transmembrane</keyword>
<dbReference type="EMBL" id="MDEJ01000108">
    <property type="protein sequence ID" value="PPU91099.1"/>
    <property type="molecule type" value="Genomic_DNA"/>
</dbReference>
<feature type="transmembrane region" description="Helical" evidence="8">
    <location>
        <begin position="329"/>
        <end position="347"/>
    </location>
</feature>
<dbReference type="PANTHER" id="PTHR33908:SF11">
    <property type="entry name" value="MEMBRANE PROTEIN"/>
    <property type="match status" value="1"/>
</dbReference>
<evidence type="ECO:0000259" key="9">
    <source>
        <dbReference type="Pfam" id="PF13231"/>
    </source>
</evidence>
<feature type="transmembrane region" description="Helical" evidence="8">
    <location>
        <begin position="194"/>
        <end position="213"/>
    </location>
</feature>
<dbReference type="RefSeq" id="WP_128417790.1">
    <property type="nucleotide sequence ID" value="NZ_MDEJ01000108.1"/>
</dbReference>
<keyword evidence="11" id="KW-1185">Reference proteome</keyword>
<feature type="transmembrane region" description="Helical" evidence="8">
    <location>
        <begin position="78"/>
        <end position="98"/>
    </location>
</feature>
<evidence type="ECO:0000256" key="3">
    <source>
        <dbReference type="ARBA" id="ARBA00022676"/>
    </source>
</evidence>
<feature type="transmembrane region" description="Helical" evidence="8">
    <location>
        <begin position="233"/>
        <end position="254"/>
    </location>
</feature>
<evidence type="ECO:0000256" key="5">
    <source>
        <dbReference type="ARBA" id="ARBA00022692"/>
    </source>
</evidence>
<feature type="domain" description="Glycosyltransferase RgtA/B/C/D-like" evidence="9">
    <location>
        <begin position="53"/>
        <end position="211"/>
    </location>
</feature>